<protein>
    <submittedName>
        <fullName evidence="1">Uncharacterized protein</fullName>
    </submittedName>
</protein>
<dbReference type="AlphaFoldDB" id="A0A225WF57"/>
<name>A0A225WF57_9STRA</name>
<proteinExistence type="predicted"/>
<sequence>MMITSHRTSLGNHNIDVCSFINRNRWLVDITKCSRMDASNVAAALPSCPIVRMEIEDMPSQSAHTLIFGVDRDRQPL</sequence>
<comment type="caution">
    <text evidence="1">The sequence shown here is derived from an EMBL/GenBank/DDBJ whole genome shotgun (WGS) entry which is preliminary data.</text>
</comment>
<dbReference type="Proteomes" id="UP000198211">
    <property type="component" value="Unassembled WGS sequence"/>
</dbReference>
<gene>
    <name evidence="1" type="ORF">PHMEG_0009968</name>
</gene>
<evidence type="ECO:0000313" key="1">
    <source>
        <dbReference type="EMBL" id="OWZ16255.1"/>
    </source>
</evidence>
<reference evidence="2" key="1">
    <citation type="submission" date="2017-03" db="EMBL/GenBank/DDBJ databases">
        <title>Phytopthora megakarya and P. palmivora, two closely related causual agents of cacao black pod achieved similar genome size and gene model numbers by different mechanisms.</title>
        <authorList>
            <person name="Ali S."/>
            <person name="Shao J."/>
            <person name="Larry D.J."/>
            <person name="Kronmiller B."/>
            <person name="Shen D."/>
            <person name="Strem M.D."/>
            <person name="Melnick R.L."/>
            <person name="Guiltinan M.J."/>
            <person name="Tyler B.M."/>
            <person name="Meinhardt L.W."/>
            <person name="Bailey B.A."/>
        </authorList>
    </citation>
    <scope>NUCLEOTIDE SEQUENCE [LARGE SCALE GENOMIC DNA]</scope>
    <source>
        <strain evidence="2">zdho120</strain>
    </source>
</reference>
<dbReference type="OrthoDB" id="122072at2759"/>
<evidence type="ECO:0000313" key="2">
    <source>
        <dbReference type="Proteomes" id="UP000198211"/>
    </source>
</evidence>
<dbReference type="EMBL" id="NBNE01000967">
    <property type="protein sequence ID" value="OWZ16255.1"/>
    <property type="molecule type" value="Genomic_DNA"/>
</dbReference>
<accession>A0A225WF57</accession>
<organism evidence="1 2">
    <name type="scientific">Phytophthora megakarya</name>
    <dbReference type="NCBI Taxonomy" id="4795"/>
    <lineage>
        <taxon>Eukaryota</taxon>
        <taxon>Sar</taxon>
        <taxon>Stramenopiles</taxon>
        <taxon>Oomycota</taxon>
        <taxon>Peronosporomycetes</taxon>
        <taxon>Peronosporales</taxon>
        <taxon>Peronosporaceae</taxon>
        <taxon>Phytophthora</taxon>
    </lineage>
</organism>
<keyword evidence="2" id="KW-1185">Reference proteome</keyword>